<gene>
    <name evidence="1" type="ORF">H6G59_10650</name>
</gene>
<proteinExistence type="predicted"/>
<dbReference type="EMBL" id="JACJST010000008">
    <property type="protein sequence ID" value="MBD2568354.1"/>
    <property type="molecule type" value="Genomic_DNA"/>
</dbReference>
<evidence type="ECO:0000313" key="1">
    <source>
        <dbReference type="EMBL" id="MBD2568354.1"/>
    </source>
</evidence>
<name>A0ABR8FEF0_9NOST</name>
<dbReference type="Proteomes" id="UP000640531">
    <property type="component" value="Unassembled WGS sequence"/>
</dbReference>
<dbReference type="RefSeq" id="WP_190714209.1">
    <property type="nucleotide sequence ID" value="NZ_JACJST010000008.1"/>
</dbReference>
<reference evidence="1 2" key="1">
    <citation type="journal article" date="2020" name="ISME J.">
        <title>Comparative genomics reveals insights into cyanobacterial evolution and habitat adaptation.</title>
        <authorList>
            <person name="Chen M.Y."/>
            <person name="Teng W.K."/>
            <person name="Zhao L."/>
            <person name="Hu C.X."/>
            <person name="Zhou Y.K."/>
            <person name="Han B.P."/>
            <person name="Song L.R."/>
            <person name="Shu W.S."/>
        </authorList>
    </citation>
    <scope>NUCLEOTIDE SEQUENCE [LARGE SCALE GENOMIC DNA]</scope>
    <source>
        <strain evidence="1 2">FACHB-196</strain>
    </source>
</reference>
<evidence type="ECO:0000313" key="2">
    <source>
        <dbReference type="Proteomes" id="UP000640531"/>
    </source>
</evidence>
<accession>A0ABR8FEF0</accession>
<keyword evidence="2" id="KW-1185">Reference proteome</keyword>
<organism evidence="1 2">
    <name type="scientific">Anabaena lutea FACHB-196</name>
    <dbReference type="NCBI Taxonomy" id="2692881"/>
    <lineage>
        <taxon>Bacteria</taxon>
        <taxon>Bacillati</taxon>
        <taxon>Cyanobacteriota</taxon>
        <taxon>Cyanophyceae</taxon>
        <taxon>Nostocales</taxon>
        <taxon>Nostocaceae</taxon>
        <taxon>Anabaena</taxon>
    </lineage>
</organism>
<sequence>MKAKELIERLSQLPPDTEIHFDGYEDHEAEQLLDERISNCFSSDCSSSDSHIRETNWELLPLKGESDS</sequence>
<comment type="caution">
    <text evidence="1">The sequence shown here is derived from an EMBL/GenBank/DDBJ whole genome shotgun (WGS) entry which is preliminary data.</text>
</comment>
<protein>
    <submittedName>
        <fullName evidence="1">Uncharacterized protein</fullName>
    </submittedName>
</protein>